<dbReference type="PANTHER" id="PTHR30136:SF24">
    <property type="entry name" value="HTH-TYPE TRANSCRIPTIONAL REPRESSOR ALLR"/>
    <property type="match status" value="1"/>
</dbReference>
<dbReference type="Gene3D" id="1.10.10.10">
    <property type="entry name" value="Winged helix-like DNA-binding domain superfamily/Winged helix DNA-binding domain"/>
    <property type="match status" value="1"/>
</dbReference>
<keyword evidence="2 7" id="KW-0238">DNA-binding</keyword>
<dbReference type="InterPro" id="IPR050707">
    <property type="entry name" value="HTH_MetabolicPath_Reg"/>
</dbReference>
<evidence type="ECO:0000313" key="7">
    <source>
        <dbReference type="EMBL" id="MET3616273.1"/>
    </source>
</evidence>
<dbReference type="InterPro" id="IPR036390">
    <property type="entry name" value="WH_DNA-bd_sf"/>
</dbReference>
<feature type="domain" description="HTH iclR-type" evidence="5">
    <location>
        <begin position="34"/>
        <end position="96"/>
    </location>
</feature>
<feature type="compositionally biased region" description="Basic and acidic residues" evidence="4">
    <location>
        <begin position="1"/>
        <end position="11"/>
    </location>
</feature>
<gene>
    <name evidence="7" type="ORF">ABID16_004622</name>
</gene>
<dbReference type="Gene3D" id="3.30.450.40">
    <property type="match status" value="1"/>
</dbReference>
<dbReference type="CDD" id="cd00090">
    <property type="entry name" value="HTH_ARSR"/>
    <property type="match status" value="1"/>
</dbReference>
<dbReference type="GO" id="GO:0003677">
    <property type="term" value="F:DNA binding"/>
    <property type="evidence" value="ECO:0007669"/>
    <property type="project" value="UniProtKB-KW"/>
</dbReference>
<proteinExistence type="predicted"/>
<dbReference type="Proteomes" id="UP001549047">
    <property type="component" value="Unassembled WGS sequence"/>
</dbReference>
<feature type="domain" description="IclR-ED" evidence="6">
    <location>
        <begin position="97"/>
        <end position="275"/>
    </location>
</feature>
<dbReference type="SUPFAM" id="SSF46785">
    <property type="entry name" value="Winged helix' DNA-binding domain"/>
    <property type="match status" value="1"/>
</dbReference>
<evidence type="ECO:0000313" key="8">
    <source>
        <dbReference type="Proteomes" id="UP001549047"/>
    </source>
</evidence>
<dbReference type="InterPro" id="IPR011991">
    <property type="entry name" value="ArsR-like_HTH"/>
</dbReference>
<dbReference type="RefSeq" id="WP_354558725.1">
    <property type="nucleotide sequence ID" value="NZ_JBEPMB010000016.1"/>
</dbReference>
<feature type="region of interest" description="Disordered" evidence="4">
    <location>
        <begin position="1"/>
        <end position="31"/>
    </location>
</feature>
<dbReference type="PROSITE" id="PS51078">
    <property type="entry name" value="ICLR_ED"/>
    <property type="match status" value="1"/>
</dbReference>
<dbReference type="InterPro" id="IPR014757">
    <property type="entry name" value="Tscrpt_reg_IclR_C"/>
</dbReference>
<evidence type="ECO:0000259" key="5">
    <source>
        <dbReference type="PROSITE" id="PS51077"/>
    </source>
</evidence>
<protein>
    <submittedName>
        <fullName evidence="7">DNA-binding IclR family transcriptional regulator</fullName>
    </submittedName>
</protein>
<evidence type="ECO:0000256" key="3">
    <source>
        <dbReference type="ARBA" id="ARBA00023163"/>
    </source>
</evidence>
<dbReference type="PANTHER" id="PTHR30136">
    <property type="entry name" value="HELIX-TURN-HELIX TRANSCRIPTIONAL REGULATOR, ICLR FAMILY"/>
    <property type="match status" value="1"/>
</dbReference>
<dbReference type="InterPro" id="IPR036388">
    <property type="entry name" value="WH-like_DNA-bd_sf"/>
</dbReference>
<dbReference type="Pfam" id="PF01614">
    <property type="entry name" value="IclR_C"/>
    <property type="match status" value="1"/>
</dbReference>
<evidence type="ECO:0000256" key="2">
    <source>
        <dbReference type="ARBA" id="ARBA00023125"/>
    </source>
</evidence>
<dbReference type="Pfam" id="PF09339">
    <property type="entry name" value="HTH_IclR"/>
    <property type="match status" value="1"/>
</dbReference>
<sequence>MDQKHDSRPARDQAISSPPDDDDVIGDDSKASRAPAVDRALSILKLLASETMPLGVTEIAKRLDLNPSTCLHVLRALEAASFVQQWRGGKKYILGPGILVLARQVLSKDSFLRDIQPKLARLSERFQCTALVLQPDNEDHFVVTGIAKVEGLLSIHIEMGRRVPTLVAALGRCVAARSGLSEAELKRRFDKLKWASAPDFASWRRQVATARETGIGIDLGNFVAGFSMFSTIVFRGGAIWRAISIVKAGVEFSKQEIDEISFALSQLADEASDYN</sequence>
<evidence type="ECO:0000259" key="6">
    <source>
        <dbReference type="PROSITE" id="PS51078"/>
    </source>
</evidence>
<reference evidence="7 8" key="1">
    <citation type="submission" date="2024-06" db="EMBL/GenBank/DDBJ databases">
        <title>Genomic Encyclopedia of Type Strains, Phase IV (KMG-IV): sequencing the most valuable type-strain genomes for metagenomic binning, comparative biology and taxonomic classification.</title>
        <authorList>
            <person name="Goeker M."/>
        </authorList>
    </citation>
    <scope>NUCLEOTIDE SEQUENCE [LARGE SCALE GENOMIC DNA]</scope>
    <source>
        <strain evidence="7 8">DSM 29780</strain>
    </source>
</reference>
<accession>A0ABV2J672</accession>
<name>A0ABV2J672_9HYPH</name>
<keyword evidence="1" id="KW-0805">Transcription regulation</keyword>
<dbReference type="EMBL" id="JBEPMB010000016">
    <property type="protein sequence ID" value="MET3616273.1"/>
    <property type="molecule type" value="Genomic_DNA"/>
</dbReference>
<dbReference type="SUPFAM" id="SSF55781">
    <property type="entry name" value="GAF domain-like"/>
    <property type="match status" value="1"/>
</dbReference>
<keyword evidence="3" id="KW-0804">Transcription</keyword>
<dbReference type="InterPro" id="IPR029016">
    <property type="entry name" value="GAF-like_dom_sf"/>
</dbReference>
<keyword evidence="8" id="KW-1185">Reference proteome</keyword>
<dbReference type="InterPro" id="IPR005471">
    <property type="entry name" value="Tscrpt_reg_IclR_N"/>
</dbReference>
<evidence type="ECO:0000256" key="4">
    <source>
        <dbReference type="SAM" id="MobiDB-lite"/>
    </source>
</evidence>
<dbReference type="PROSITE" id="PS51077">
    <property type="entry name" value="HTH_ICLR"/>
    <property type="match status" value="1"/>
</dbReference>
<organism evidence="7 8">
    <name type="scientific">Rhizobium aquaticum</name>
    <dbReference type="NCBI Taxonomy" id="1549636"/>
    <lineage>
        <taxon>Bacteria</taxon>
        <taxon>Pseudomonadati</taxon>
        <taxon>Pseudomonadota</taxon>
        <taxon>Alphaproteobacteria</taxon>
        <taxon>Hyphomicrobiales</taxon>
        <taxon>Rhizobiaceae</taxon>
        <taxon>Rhizobium/Agrobacterium group</taxon>
        <taxon>Rhizobium</taxon>
    </lineage>
</organism>
<evidence type="ECO:0000256" key="1">
    <source>
        <dbReference type="ARBA" id="ARBA00023015"/>
    </source>
</evidence>
<comment type="caution">
    <text evidence="7">The sequence shown here is derived from an EMBL/GenBank/DDBJ whole genome shotgun (WGS) entry which is preliminary data.</text>
</comment>
<dbReference type="SMART" id="SM00346">
    <property type="entry name" value="HTH_ICLR"/>
    <property type="match status" value="1"/>
</dbReference>